<proteinExistence type="predicted"/>
<dbReference type="Proteomes" id="UP000008731">
    <property type="component" value="Segment"/>
</dbReference>
<dbReference type="OrthoDB" id="32230at10239"/>
<dbReference type="EMBL" id="HM004124">
    <property type="protein sequence ID" value="ADG59959.1"/>
    <property type="molecule type" value="Genomic_DNA"/>
</dbReference>
<gene>
    <name evidence="1" type="ORF">Acj9p059</name>
</gene>
<dbReference type="KEGG" id="vg:9926493"/>
<name>E5EPJ3_9CAUD</name>
<keyword evidence="2" id="KW-1185">Reference proteome</keyword>
<evidence type="ECO:0000313" key="2">
    <source>
        <dbReference type="Proteomes" id="UP000008731"/>
    </source>
</evidence>
<dbReference type="GeneID" id="9926493"/>
<evidence type="ECO:0000313" key="1">
    <source>
        <dbReference type="EMBL" id="ADG59959.1"/>
    </source>
</evidence>
<protein>
    <submittedName>
        <fullName evidence="1">Conserved hypothetical phage protein</fullName>
    </submittedName>
</protein>
<accession>E5EPJ3</accession>
<sequence>MNIFERNEKLKKEINDRAQVFVRLAAAAIAQLSKDPYKSTLVPSFITGYHGFHTEVFPFDNSLWVPNPNYKPGLSKAEYEKPENREVDAGFPQINVIEKMVRICAVEVQDNWDDCAGEPEVWNLELIPQELFLSGTEAKITTFFEERFKAQAERENDNAFRGKWSALFYYYTAEELEQYAKAMKDAKSEYPGERFEETLVAMGAKDEHN</sequence>
<dbReference type="RefSeq" id="YP_004010196.1">
    <property type="nucleotide sequence ID" value="NC_014663.1"/>
</dbReference>
<reference evidence="1 2" key="1">
    <citation type="journal article" date="2010" name="Virol. J.">
        <title>Genomes of the T4-related bacteriophages as windows on microbial genome evolution.</title>
        <authorList>
            <person name="Petrov V.M."/>
            <person name="Ratnayaka S."/>
            <person name="Nolan J.M."/>
            <person name="Miller E.S."/>
            <person name="Karam J.D."/>
        </authorList>
    </citation>
    <scope>NUCLEOTIDE SEQUENCE [LARGE SCALE GENOMIC DNA]</scope>
</reference>
<organism evidence="1 2">
    <name type="scientific">Acinetobacter phage Acj9</name>
    <dbReference type="NCBI Taxonomy" id="760939"/>
    <lineage>
        <taxon>Viruses</taxon>
        <taxon>Duplodnaviria</taxon>
        <taxon>Heunggongvirae</taxon>
        <taxon>Uroviricota</taxon>
        <taxon>Caudoviricetes</taxon>
        <taxon>Pantevenvirales</taxon>
        <taxon>Straboviridae</taxon>
        <taxon>Twarogvirinae</taxon>
        <taxon>Acajnonavirus</taxon>
        <taxon>Acajnonavirus acj9</taxon>
    </lineage>
</organism>